<sequence>GTQSEKVEQTHNEAGKFEDETDDVSKPVALSEQKADDDSKTQDEEVNEQKNPSVHANSFNKAIAVTKRRSGKDILDVDEKPWMQVVELSNVEREQLGKMYKDSILIIMLMYTPRNKQSKSHHSRDNTAAVDKRSNEEVLITDLKRFFVQSSEQNKPISEEIKEITLIETRKDLSKSQLFNILLPSMYDDASWEVVNKDLTRKEKLFKTFVRSNQDQVIFLRSWEKFMTQRNTSLLPKAPLLFKAFYDKDYVEEDSVMEWYDQAKDSSDVKKKCAVFVDWLKNAEEEE</sequence>
<proteinExistence type="predicted"/>
<dbReference type="Proteomes" id="UP000789920">
    <property type="component" value="Unassembled WGS sequence"/>
</dbReference>
<evidence type="ECO:0000313" key="2">
    <source>
        <dbReference type="Proteomes" id="UP000789920"/>
    </source>
</evidence>
<dbReference type="EMBL" id="CAJVQC010006739">
    <property type="protein sequence ID" value="CAG8570488.1"/>
    <property type="molecule type" value="Genomic_DNA"/>
</dbReference>
<name>A0ACA9M931_9GLOM</name>
<feature type="non-terminal residue" evidence="1">
    <location>
        <position position="1"/>
    </location>
</feature>
<organism evidence="1 2">
    <name type="scientific">Racocetra persica</name>
    <dbReference type="NCBI Taxonomy" id="160502"/>
    <lineage>
        <taxon>Eukaryota</taxon>
        <taxon>Fungi</taxon>
        <taxon>Fungi incertae sedis</taxon>
        <taxon>Mucoromycota</taxon>
        <taxon>Glomeromycotina</taxon>
        <taxon>Glomeromycetes</taxon>
        <taxon>Diversisporales</taxon>
        <taxon>Gigasporaceae</taxon>
        <taxon>Racocetra</taxon>
    </lineage>
</organism>
<gene>
    <name evidence="1" type="ORF">RPERSI_LOCUS4733</name>
</gene>
<accession>A0ACA9M931</accession>
<comment type="caution">
    <text evidence="1">The sequence shown here is derived from an EMBL/GenBank/DDBJ whole genome shotgun (WGS) entry which is preliminary data.</text>
</comment>
<reference evidence="1" key="1">
    <citation type="submission" date="2021-06" db="EMBL/GenBank/DDBJ databases">
        <authorList>
            <person name="Kallberg Y."/>
            <person name="Tangrot J."/>
            <person name="Rosling A."/>
        </authorList>
    </citation>
    <scope>NUCLEOTIDE SEQUENCE</scope>
    <source>
        <strain evidence="1">MA461A</strain>
    </source>
</reference>
<keyword evidence="2" id="KW-1185">Reference proteome</keyword>
<protein>
    <submittedName>
        <fullName evidence="1">35168_t:CDS:1</fullName>
    </submittedName>
</protein>
<evidence type="ECO:0000313" key="1">
    <source>
        <dbReference type="EMBL" id="CAG8570488.1"/>
    </source>
</evidence>